<dbReference type="InterPro" id="IPR001096">
    <property type="entry name" value="Peptidase_C13"/>
</dbReference>
<keyword evidence="2" id="KW-1133">Transmembrane helix</keyword>
<name>A0ABU1I6W0_9BURK</name>
<dbReference type="Pfam" id="PF01650">
    <property type="entry name" value="Peptidase_C13"/>
    <property type="match status" value="1"/>
</dbReference>
<accession>A0ABU1I6W0</accession>
<organism evidence="3 4">
    <name type="scientific">Paracidovorax wautersii</name>
    <dbReference type="NCBI Taxonomy" id="1177982"/>
    <lineage>
        <taxon>Bacteria</taxon>
        <taxon>Pseudomonadati</taxon>
        <taxon>Pseudomonadota</taxon>
        <taxon>Betaproteobacteria</taxon>
        <taxon>Burkholderiales</taxon>
        <taxon>Comamonadaceae</taxon>
        <taxon>Paracidovorax</taxon>
    </lineage>
</organism>
<evidence type="ECO:0008006" key="5">
    <source>
        <dbReference type="Google" id="ProtNLM"/>
    </source>
</evidence>
<feature type="transmembrane region" description="Helical" evidence="2">
    <location>
        <begin position="177"/>
        <end position="198"/>
    </location>
</feature>
<gene>
    <name evidence="3" type="ORF">QE399_000641</name>
</gene>
<keyword evidence="2" id="KW-0812">Transmembrane</keyword>
<feature type="transmembrane region" description="Helical" evidence="2">
    <location>
        <begin position="106"/>
        <end position="124"/>
    </location>
</feature>
<evidence type="ECO:0000256" key="2">
    <source>
        <dbReference type="SAM" id="Phobius"/>
    </source>
</evidence>
<keyword evidence="4" id="KW-1185">Reference proteome</keyword>
<feature type="transmembrane region" description="Helical" evidence="2">
    <location>
        <begin position="203"/>
        <end position="221"/>
    </location>
</feature>
<feature type="transmembrane region" description="Helical" evidence="2">
    <location>
        <begin position="136"/>
        <end position="157"/>
    </location>
</feature>
<keyword evidence="2" id="KW-0472">Membrane</keyword>
<feature type="transmembrane region" description="Helical" evidence="2">
    <location>
        <begin position="73"/>
        <end position="94"/>
    </location>
</feature>
<dbReference type="InterPro" id="IPR029030">
    <property type="entry name" value="Caspase-like_dom_sf"/>
</dbReference>
<dbReference type="Gene3D" id="3.40.50.1460">
    <property type="match status" value="1"/>
</dbReference>
<evidence type="ECO:0000313" key="4">
    <source>
        <dbReference type="Proteomes" id="UP001267710"/>
    </source>
</evidence>
<reference evidence="3 4" key="1">
    <citation type="submission" date="2023-08" db="EMBL/GenBank/DDBJ databases">
        <title>Functional and genomic diversity of the sorghum phyllosphere microbiome.</title>
        <authorList>
            <person name="Shade A."/>
        </authorList>
    </citation>
    <scope>NUCLEOTIDE SEQUENCE [LARGE SCALE GENOMIC DNA]</scope>
    <source>
        <strain evidence="3 4">SORGH_AS_0335</strain>
    </source>
</reference>
<proteinExistence type="predicted"/>
<feature type="region of interest" description="Disordered" evidence="1">
    <location>
        <begin position="1"/>
        <end position="40"/>
    </location>
</feature>
<evidence type="ECO:0000256" key="1">
    <source>
        <dbReference type="SAM" id="MobiDB-lite"/>
    </source>
</evidence>
<dbReference type="EMBL" id="JAVIZX010000001">
    <property type="protein sequence ID" value="MDR6212952.1"/>
    <property type="molecule type" value="Genomic_DNA"/>
</dbReference>
<protein>
    <recommendedName>
        <fullName evidence="5">Peptidase C13 family protein</fullName>
    </recommendedName>
</protein>
<dbReference type="Proteomes" id="UP001267710">
    <property type="component" value="Unassembled WGS sequence"/>
</dbReference>
<feature type="compositionally biased region" description="Pro residues" evidence="1">
    <location>
        <begin position="21"/>
        <end position="31"/>
    </location>
</feature>
<dbReference type="SUPFAM" id="SSF52129">
    <property type="entry name" value="Caspase-like"/>
    <property type="match status" value="1"/>
</dbReference>
<comment type="caution">
    <text evidence="3">The sequence shown here is derived from an EMBL/GenBank/DDBJ whole genome shotgun (WGS) entry which is preliminary data.</text>
</comment>
<sequence length="516" mass="55287">MIPAMSDSPASGLPPAHAGTPPAPPVPPTAPAPSGSSGPQPACRLPLWRWMAEGLRGAAFLRPRTGDAAPGPWQLLVLVALPAAALLAAERFTVPGPAQFEPAAWLAPWWISLALLWCAWCALPRGTGPAGGGGRLAAWFALSSWAPLPVLLLSSALQVWAVRYPGAWPGPSALDGAMLALVLLGLVAVLRMSAAFFVTRTRLALFTLATVVLTGAGLWTYPGPSWTEAAPEAPVWAEGDAEPDADTAPELEPEPLRLSQEVFEAQQALWERQVQALVPQRDGVVDVYGLVFAPFAGENVFRRESTMVRELLEERFGARGRVLQLLNHADTAATHVWATPRNLERAVAALGARMDRAHDVLVVYLTSHGGQDHRLAADHWPLEVEPVTPELLRRLLDQAGIRHRVVAVSACYSGGWIEPLATEATLVMTAADATHTSYGCGRLSELTFFGRAVFDEQLRQTHSFTQAFARAVPLIRQREIDAGKDDGFSNPQIRVGPAIAPVLDALAARLDAAPVR</sequence>
<evidence type="ECO:0000313" key="3">
    <source>
        <dbReference type="EMBL" id="MDR6212952.1"/>
    </source>
</evidence>